<evidence type="ECO:0000313" key="3">
    <source>
        <dbReference type="Proteomes" id="UP001190700"/>
    </source>
</evidence>
<proteinExistence type="predicted"/>
<dbReference type="GO" id="GO:0016757">
    <property type="term" value="F:glycosyltransferase activity"/>
    <property type="evidence" value="ECO:0007669"/>
    <property type="project" value="InterPro"/>
</dbReference>
<keyword evidence="3" id="KW-1185">Reference proteome</keyword>
<feature type="region of interest" description="Disordered" evidence="1">
    <location>
        <begin position="36"/>
        <end position="144"/>
    </location>
</feature>
<evidence type="ECO:0000313" key="2">
    <source>
        <dbReference type="EMBL" id="KAK3255573.1"/>
    </source>
</evidence>
<feature type="compositionally biased region" description="Low complexity" evidence="1">
    <location>
        <begin position="121"/>
        <end position="132"/>
    </location>
</feature>
<feature type="non-terminal residue" evidence="2">
    <location>
        <position position="501"/>
    </location>
</feature>
<feature type="compositionally biased region" description="Polar residues" evidence="1">
    <location>
        <begin position="70"/>
        <end position="85"/>
    </location>
</feature>
<dbReference type="PANTHER" id="PTHR11062">
    <property type="entry name" value="EXOSTOSIN HEPARAN SULFATE GLYCOSYLTRANSFERASE -RELATED"/>
    <property type="match status" value="1"/>
</dbReference>
<sequence>MSVQTLVPLFILGLLGGFYFGKFDFQAPILKVQWTRPPPPGETNLAEAASASSSEPGGDPSQDPPLVPSSALQTHPTLPVTQPTPASAHVTLPSSANTSTPTSAPPTPRTQDTDQVHRRIIITTPSPSASPTVPESQVSTSAPPVSLSQVSTKCEPPCNGTCNEELGRCDRGYQETCKGSKDRLCYDTRTGKLDLKFEAFSNAYSMFCFGNCSARGKCERGFCHCDMGYWGADCGISRAADSSLLLHERPPLPGNDVPRPRVYVYDLPPKFMVKPRIVGLVHNKGALNFAFAERILRSAHRTLDPENADLFYAPGMGNYNDVKGIPAYIQATWPDLIGESGARHLWPSTDQDWGIFMGPPGEYYTKDGEIPGNLKDSIFMDYRGFFFRETELQNSSFRPDQDIRIPPPVVLGHSPHQYMPMDGSRSPRMLDFLTKCRQSWAKRLEQTVAEIAASPLLFFAGAMAPLCGRNKAVDRNCYNSSNSRAWAYNLFNRPYVAYEPE</sequence>
<feature type="compositionally biased region" description="Low complexity" evidence="1">
    <location>
        <begin position="93"/>
        <end position="102"/>
    </location>
</feature>
<accession>A0AAE0KP57</accession>
<dbReference type="PANTHER" id="PTHR11062:SF376">
    <property type="entry name" value="EXOSTOSIN FAMILY PROTEIN"/>
    <property type="match status" value="1"/>
</dbReference>
<gene>
    <name evidence="2" type="ORF">CYMTET_35249</name>
</gene>
<comment type="caution">
    <text evidence="2">The sequence shown here is derived from an EMBL/GenBank/DDBJ whole genome shotgun (WGS) entry which is preliminary data.</text>
</comment>
<dbReference type="InterPro" id="IPR004263">
    <property type="entry name" value="Exostosin"/>
</dbReference>
<protein>
    <recommendedName>
        <fullName evidence="4">EGF-like domain-containing protein</fullName>
    </recommendedName>
</protein>
<dbReference type="Proteomes" id="UP001190700">
    <property type="component" value="Unassembled WGS sequence"/>
</dbReference>
<organism evidence="2 3">
    <name type="scientific">Cymbomonas tetramitiformis</name>
    <dbReference type="NCBI Taxonomy" id="36881"/>
    <lineage>
        <taxon>Eukaryota</taxon>
        <taxon>Viridiplantae</taxon>
        <taxon>Chlorophyta</taxon>
        <taxon>Pyramimonadophyceae</taxon>
        <taxon>Pyramimonadales</taxon>
        <taxon>Pyramimonadaceae</taxon>
        <taxon>Cymbomonas</taxon>
    </lineage>
</organism>
<feature type="compositionally biased region" description="Polar residues" evidence="1">
    <location>
        <begin position="133"/>
        <end position="144"/>
    </location>
</feature>
<evidence type="ECO:0008006" key="4">
    <source>
        <dbReference type="Google" id="ProtNLM"/>
    </source>
</evidence>
<name>A0AAE0KP57_9CHLO</name>
<feature type="compositionally biased region" description="Low complexity" evidence="1">
    <location>
        <begin position="46"/>
        <end position="55"/>
    </location>
</feature>
<evidence type="ECO:0000256" key="1">
    <source>
        <dbReference type="SAM" id="MobiDB-lite"/>
    </source>
</evidence>
<reference evidence="2 3" key="1">
    <citation type="journal article" date="2015" name="Genome Biol. Evol.">
        <title>Comparative Genomics of a Bacterivorous Green Alga Reveals Evolutionary Causalities and Consequences of Phago-Mixotrophic Mode of Nutrition.</title>
        <authorList>
            <person name="Burns J.A."/>
            <person name="Paasch A."/>
            <person name="Narechania A."/>
            <person name="Kim E."/>
        </authorList>
    </citation>
    <scope>NUCLEOTIDE SEQUENCE [LARGE SCALE GENOMIC DNA]</scope>
    <source>
        <strain evidence="2 3">PLY_AMNH</strain>
    </source>
</reference>
<dbReference type="AlphaFoldDB" id="A0AAE0KP57"/>
<dbReference type="EMBL" id="LGRX02022474">
    <property type="protein sequence ID" value="KAK3255573.1"/>
    <property type="molecule type" value="Genomic_DNA"/>
</dbReference>